<keyword evidence="2" id="KW-1185">Reference proteome</keyword>
<protein>
    <submittedName>
        <fullName evidence="1">CdaR family protein</fullName>
    </submittedName>
</protein>
<dbReference type="InterPro" id="IPR012505">
    <property type="entry name" value="YbbR"/>
</dbReference>
<dbReference type="EMBL" id="JAODBU010000003">
    <property type="protein sequence ID" value="MCT7398146.1"/>
    <property type="molecule type" value="Genomic_DNA"/>
</dbReference>
<proteinExistence type="predicted"/>
<reference evidence="1" key="1">
    <citation type="submission" date="2022-09" db="EMBL/GenBank/DDBJ databases">
        <title>Eubacterium sp. LFL-14 isolated from human feces.</title>
        <authorList>
            <person name="Liu F."/>
        </authorList>
    </citation>
    <scope>NUCLEOTIDE SEQUENCE</scope>
    <source>
        <strain evidence="1">LFL-14</strain>
    </source>
</reference>
<evidence type="ECO:0000313" key="1">
    <source>
        <dbReference type="EMBL" id="MCT7398146.1"/>
    </source>
</evidence>
<dbReference type="Gene3D" id="2.170.120.40">
    <property type="entry name" value="YbbR-like domain"/>
    <property type="match status" value="2"/>
</dbReference>
<dbReference type="InterPro" id="IPR053154">
    <property type="entry name" value="c-di-AMP_regulator"/>
</dbReference>
<dbReference type="Pfam" id="PF07949">
    <property type="entry name" value="YbbR"/>
    <property type="match status" value="3"/>
</dbReference>
<dbReference type="Proteomes" id="UP001431199">
    <property type="component" value="Unassembled WGS sequence"/>
</dbReference>
<dbReference type="PANTHER" id="PTHR37804">
    <property type="entry name" value="CDAA REGULATORY PROTEIN CDAR"/>
    <property type="match status" value="1"/>
</dbReference>
<sequence length="417" mass="45496">MKSVTKKLRESITNNIMLKIAAVFIAALIWLAVVNLSDPTKTITIYGIPINLTDEEAITDQNKVYKVDQRLTLNVTITGKRSVISELSSDDFTAVAPLDEISVANSVQVEVSANKKNVENKISIVNQSVKAVSVDVEDLVDEQYPVEVEITGELAKGYYLGGYSNSRNNIIVTAPESVQHKIDKAKVIVDVSNASQSFEEKYKIKLYDENGNTIKNTNVTKNYNKTKVSIEVLKGNTIPVDVEYSGKPAKGYEVTGVEFEPQKVTLVGKHSLIDSLESIKVPKEDISVDGAKDTVNVEVNLNKYLPDGVSVSDSANAIATITVKVEKLETKKFQINKSDISLQNIESGYIAEISSDSISVSLTGLKSELDKVTPDDIKAVVNLKGINSNKTVDVSLTVPNNTTLKNKVSVKVKVTKK</sequence>
<comment type="caution">
    <text evidence="1">The sequence shown here is derived from an EMBL/GenBank/DDBJ whole genome shotgun (WGS) entry which is preliminary data.</text>
</comment>
<dbReference type="Gene3D" id="2.170.120.30">
    <property type="match status" value="2"/>
</dbReference>
<accession>A0ABT2LZT5</accession>
<name>A0ABT2LZT5_9FIRM</name>
<dbReference type="RefSeq" id="WP_022089683.1">
    <property type="nucleotide sequence ID" value="NZ_JAODBU010000003.1"/>
</dbReference>
<dbReference type="PANTHER" id="PTHR37804:SF1">
    <property type="entry name" value="CDAA REGULATORY PROTEIN CDAR"/>
    <property type="match status" value="1"/>
</dbReference>
<evidence type="ECO:0000313" key="2">
    <source>
        <dbReference type="Proteomes" id="UP001431199"/>
    </source>
</evidence>
<organism evidence="1 2">
    <name type="scientific">Eubacterium album</name>
    <dbReference type="NCBI Taxonomy" id="2978477"/>
    <lineage>
        <taxon>Bacteria</taxon>
        <taxon>Bacillati</taxon>
        <taxon>Bacillota</taxon>
        <taxon>Clostridia</taxon>
        <taxon>Eubacteriales</taxon>
        <taxon>Eubacteriaceae</taxon>
        <taxon>Eubacterium</taxon>
    </lineage>
</organism>
<gene>
    <name evidence="1" type="ORF">N5B56_03465</name>
</gene>